<gene>
    <name evidence="1" type="ordered locus">MS1861</name>
</gene>
<evidence type="ECO:0000313" key="1">
    <source>
        <dbReference type="EMBL" id="AAU38468.1"/>
    </source>
</evidence>
<dbReference type="HOGENOM" id="CLU_3365760_0_0_6"/>
<name>Q65RE2_MANSM</name>
<dbReference type="STRING" id="221988.MS1861"/>
<dbReference type="EMBL" id="AE016827">
    <property type="protein sequence ID" value="AAU38468.1"/>
    <property type="molecule type" value="Genomic_DNA"/>
</dbReference>
<accession>Q65RE2</accession>
<proteinExistence type="predicted"/>
<sequence>MISQLFNANLKFTYKIAQIRKAEKWNKNKTRKKPL</sequence>
<dbReference type="AlphaFoldDB" id="Q65RE2"/>
<protein>
    <submittedName>
        <fullName evidence="1">Uncharacterized protein</fullName>
    </submittedName>
</protein>
<keyword evidence="2" id="KW-1185">Reference proteome</keyword>
<dbReference type="Proteomes" id="UP000000607">
    <property type="component" value="Chromosome"/>
</dbReference>
<evidence type="ECO:0000313" key="2">
    <source>
        <dbReference type="Proteomes" id="UP000000607"/>
    </source>
</evidence>
<reference evidence="1 2" key="1">
    <citation type="journal article" date="2004" name="Nat. Biotechnol.">
        <title>The genome sequence of the capnophilic rumen bacterium Mannheimia succiniciproducens.</title>
        <authorList>
            <person name="Hong S.H."/>
            <person name="Kim J.S."/>
            <person name="Lee S.Y."/>
            <person name="In Y.H."/>
            <person name="Choi S.S."/>
            <person name="Rih J.-K."/>
            <person name="Kim C.H."/>
            <person name="Jeong H."/>
            <person name="Hur C.G."/>
            <person name="Kim J.J."/>
        </authorList>
    </citation>
    <scope>NUCLEOTIDE SEQUENCE [LARGE SCALE GENOMIC DNA]</scope>
    <source>
        <strain evidence="2">KCTC 0769BP / MBEL55E</strain>
    </source>
</reference>
<organism evidence="1 2">
    <name type="scientific">Mannheimia succiniciproducens (strain KCTC 0769BP / MBEL55E)</name>
    <dbReference type="NCBI Taxonomy" id="221988"/>
    <lineage>
        <taxon>Bacteria</taxon>
        <taxon>Pseudomonadati</taxon>
        <taxon>Pseudomonadota</taxon>
        <taxon>Gammaproteobacteria</taxon>
        <taxon>Pasteurellales</taxon>
        <taxon>Pasteurellaceae</taxon>
        <taxon>Basfia</taxon>
    </lineage>
</organism>
<dbReference type="KEGG" id="msu:MS1861"/>